<dbReference type="InterPro" id="IPR021133">
    <property type="entry name" value="HEAT_type_2"/>
</dbReference>
<feature type="non-terminal residue" evidence="4">
    <location>
        <position position="299"/>
    </location>
</feature>
<dbReference type="InterPro" id="IPR034085">
    <property type="entry name" value="TOG"/>
</dbReference>
<reference evidence="4" key="1">
    <citation type="submission" date="2018-05" db="EMBL/GenBank/DDBJ databases">
        <authorList>
            <person name="Lanie J.A."/>
            <person name="Ng W.-L."/>
            <person name="Kazmierczak K.M."/>
            <person name="Andrzejewski T.M."/>
            <person name="Davidsen T.M."/>
            <person name="Wayne K.J."/>
            <person name="Tettelin H."/>
            <person name="Glass J.I."/>
            <person name="Rusch D."/>
            <person name="Podicherti R."/>
            <person name="Tsui H.-C.T."/>
            <person name="Winkler M.E."/>
        </authorList>
    </citation>
    <scope>NUCLEOTIDE SEQUENCE</scope>
</reference>
<comment type="function">
    <text evidence="2">Catalyzes the hydroxylation of the N(6)-(4-aminobutyl)-L-lysine intermediate produced by deoxyhypusine synthase/DHPS on a critical lysine of the eukaryotic translation initiation factor 5A/eIF-5A. This is the second step of the post-translational modification of that lysine into an unusual amino acid residue named hypusine. Hypusination is unique to mature eIF-5A factor and is essential for its function.</text>
</comment>
<keyword evidence="1" id="KW-0677">Repeat</keyword>
<proteinExistence type="predicted"/>
<evidence type="ECO:0000313" key="4">
    <source>
        <dbReference type="EMBL" id="SVB94124.1"/>
    </source>
</evidence>
<evidence type="ECO:0000256" key="1">
    <source>
        <dbReference type="ARBA" id="ARBA00022737"/>
    </source>
</evidence>
<evidence type="ECO:0000259" key="3">
    <source>
        <dbReference type="SMART" id="SM01349"/>
    </source>
</evidence>
<sequence length="299" mass="32091">MNLNLIIFFVLCRVRFLGNRSAHTVIISLATCLAATPIVALSNDEISDLQTKIESAEVRERREAARTLSLIGDNAVPALPALIKALNDKDTQVSAHALTAITQLGPNAKPAVPHLINNLKDKQAQVRFRSAYALGQVGPEAVGPLIEALKSESPDQRAGTAMALAWIGPDALAAIDGLIQVLGDPDSRVRDEAVRALGGMGRESVESVSIALSTGDDDVKCSALQIFAKIGPDAQEEVLTIRRFVTDDSPAIRIRAAQALAHVGIPRAELLQILVELLQDEHDDVHYAASELFMLVQPR</sequence>
<dbReference type="PANTHER" id="PTHR12697:SF5">
    <property type="entry name" value="DEOXYHYPUSINE HYDROXYLASE"/>
    <property type="match status" value="1"/>
</dbReference>
<dbReference type="Pfam" id="PF13646">
    <property type="entry name" value="HEAT_2"/>
    <property type="match status" value="3"/>
</dbReference>
<accession>A0A382I389</accession>
<dbReference type="InterPro" id="IPR016024">
    <property type="entry name" value="ARM-type_fold"/>
</dbReference>
<dbReference type="SMART" id="SM01349">
    <property type="entry name" value="TOG"/>
    <property type="match status" value="1"/>
</dbReference>
<dbReference type="GO" id="GO:0016491">
    <property type="term" value="F:oxidoreductase activity"/>
    <property type="evidence" value="ECO:0007669"/>
    <property type="project" value="TreeGrafter"/>
</dbReference>
<protein>
    <recommendedName>
        <fullName evidence="3">TOG domain-containing protein</fullName>
    </recommendedName>
</protein>
<gene>
    <name evidence="4" type="ORF">METZ01_LOCUS246978</name>
</gene>
<dbReference type="PROSITE" id="PS50077">
    <property type="entry name" value="HEAT_REPEAT"/>
    <property type="match status" value="1"/>
</dbReference>
<dbReference type="SUPFAM" id="SSF48371">
    <property type="entry name" value="ARM repeat"/>
    <property type="match status" value="1"/>
</dbReference>
<dbReference type="PANTHER" id="PTHR12697">
    <property type="entry name" value="PBS LYASE HEAT-LIKE PROTEIN"/>
    <property type="match status" value="1"/>
</dbReference>
<dbReference type="EMBL" id="UINC01064956">
    <property type="protein sequence ID" value="SVB94124.1"/>
    <property type="molecule type" value="Genomic_DNA"/>
</dbReference>
<dbReference type="InterPro" id="IPR004155">
    <property type="entry name" value="PBS_lyase_HEAT"/>
</dbReference>
<organism evidence="4">
    <name type="scientific">marine metagenome</name>
    <dbReference type="NCBI Taxonomy" id="408172"/>
    <lineage>
        <taxon>unclassified sequences</taxon>
        <taxon>metagenomes</taxon>
        <taxon>ecological metagenomes</taxon>
    </lineage>
</organism>
<feature type="domain" description="TOG" evidence="3">
    <location>
        <begin position="32"/>
        <end position="237"/>
    </location>
</feature>
<dbReference type="AlphaFoldDB" id="A0A382I389"/>
<evidence type="ECO:0000256" key="2">
    <source>
        <dbReference type="ARBA" id="ARBA00045876"/>
    </source>
</evidence>
<dbReference type="Gene3D" id="1.25.10.10">
    <property type="entry name" value="Leucine-rich Repeat Variant"/>
    <property type="match status" value="2"/>
</dbReference>
<name>A0A382I389_9ZZZZ</name>
<dbReference type="SMART" id="SM00567">
    <property type="entry name" value="EZ_HEAT"/>
    <property type="match status" value="6"/>
</dbReference>
<dbReference type="InterPro" id="IPR011989">
    <property type="entry name" value="ARM-like"/>
</dbReference>